<dbReference type="Pfam" id="PF07690">
    <property type="entry name" value="MFS_1"/>
    <property type="match status" value="1"/>
</dbReference>
<dbReference type="PANTHER" id="PTHR43791:SF78">
    <property type="entry name" value="TRANSPORTER, PUTATIVE (AFU_ORTHOLOGUE AFUA_3G01370)-RELATED"/>
    <property type="match status" value="1"/>
</dbReference>
<reference evidence="8" key="1">
    <citation type="submission" date="2020-10" db="EMBL/GenBank/DDBJ databases">
        <title>High-Quality Genome Resource of Clonostachys rosea strain S41 by Oxford Nanopore Long-Read Sequencing.</title>
        <authorList>
            <person name="Wang H."/>
        </authorList>
    </citation>
    <scope>NUCLEOTIDE SEQUENCE</scope>
    <source>
        <strain evidence="8">S41</strain>
    </source>
</reference>
<name>A0A8H7KFS8_BIOOC</name>
<keyword evidence="3 6" id="KW-0812">Transmembrane</keyword>
<dbReference type="GO" id="GO:0016020">
    <property type="term" value="C:membrane"/>
    <property type="evidence" value="ECO:0007669"/>
    <property type="project" value="UniProtKB-SubCell"/>
</dbReference>
<feature type="transmembrane region" description="Helical" evidence="6">
    <location>
        <begin position="413"/>
        <end position="435"/>
    </location>
</feature>
<accession>A0A8H7KFS8</accession>
<comment type="caution">
    <text evidence="8">The sequence shown here is derived from an EMBL/GenBank/DDBJ whole genome shotgun (WGS) entry which is preliminary data.</text>
</comment>
<evidence type="ECO:0000259" key="7">
    <source>
        <dbReference type="PROSITE" id="PS50850"/>
    </source>
</evidence>
<evidence type="ECO:0000313" key="8">
    <source>
        <dbReference type="EMBL" id="KAF9748656.1"/>
    </source>
</evidence>
<sequence>MDHRMSEDTIQIVPTHNSLKGRPSYPLGQDEATTAPLTPTEQLVANKLRRKIDIRILPVVFIVYIMNFVDRTNYASARLQGLEEDLSLSETEYQAGLSAFFVGYMIGQVPSNMTLAWFGRPSVHMAIVTCAWGTVSALTALVHGFSGLLVCRLVLGFVEAPFFPGVMFALSKWYTRDELAFRMAIFFSGNLFAGAFGHLLAAGILGGIGHALGLTPWQWLYIIEGAITVTLGVAVYFVLPDFPETWKSLSSEEYEVATRRLAVEATEADVDEVGFGAQIKGLKLALTDMKTYLFAVAQMSVLACGGLLNYFPSITATLGYSHFTTLLLCAPPHIFAIVWILIHAWLSDRLRTRFWFFIYPTPLIIIGFVLLLTTNGIGPRYFSLFLVQGANLMGSTTFAWVASSIPRPPAKRAAAIAIVNSCASLASVWTPFIYFGPKYELAMEVNIGLAVLASILAVALRFVLVKSNKELARIEDTKISLSEKELVKVQKIADVEGVSLDTARKMHKGFRYVI</sequence>
<evidence type="ECO:0000256" key="5">
    <source>
        <dbReference type="ARBA" id="ARBA00023136"/>
    </source>
</evidence>
<dbReference type="Proteomes" id="UP000616885">
    <property type="component" value="Unassembled WGS sequence"/>
</dbReference>
<dbReference type="PROSITE" id="PS50850">
    <property type="entry name" value="MFS"/>
    <property type="match status" value="1"/>
</dbReference>
<feature type="transmembrane region" description="Helical" evidence="6">
    <location>
        <begin position="219"/>
        <end position="239"/>
    </location>
</feature>
<evidence type="ECO:0000256" key="4">
    <source>
        <dbReference type="ARBA" id="ARBA00022989"/>
    </source>
</evidence>
<organism evidence="8 9">
    <name type="scientific">Bionectria ochroleuca</name>
    <name type="common">Gliocladium roseum</name>
    <dbReference type="NCBI Taxonomy" id="29856"/>
    <lineage>
        <taxon>Eukaryota</taxon>
        <taxon>Fungi</taxon>
        <taxon>Dikarya</taxon>
        <taxon>Ascomycota</taxon>
        <taxon>Pezizomycotina</taxon>
        <taxon>Sordariomycetes</taxon>
        <taxon>Hypocreomycetidae</taxon>
        <taxon>Hypocreales</taxon>
        <taxon>Bionectriaceae</taxon>
        <taxon>Clonostachys</taxon>
    </lineage>
</organism>
<feature type="transmembrane region" description="Helical" evidence="6">
    <location>
        <begin position="447"/>
        <end position="464"/>
    </location>
</feature>
<proteinExistence type="predicted"/>
<dbReference type="Gene3D" id="1.20.1250.20">
    <property type="entry name" value="MFS general substrate transporter like domains"/>
    <property type="match status" value="2"/>
</dbReference>
<dbReference type="AlphaFoldDB" id="A0A8H7KFS8"/>
<dbReference type="FunFam" id="1.20.1250.20:FF:000013">
    <property type="entry name" value="MFS general substrate transporter"/>
    <property type="match status" value="1"/>
</dbReference>
<feature type="transmembrane region" description="Helical" evidence="6">
    <location>
        <begin position="191"/>
        <end position="213"/>
    </location>
</feature>
<evidence type="ECO:0000256" key="3">
    <source>
        <dbReference type="ARBA" id="ARBA00022692"/>
    </source>
</evidence>
<feature type="transmembrane region" description="Helical" evidence="6">
    <location>
        <begin position="381"/>
        <end position="401"/>
    </location>
</feature>
<dbReference type="InterPro" id="IPR036259">
    <property type="entry name" value="MFS_trans_sf"/>
</dbReference>
<dbReference type="FunFam" id="1.20.1250.20:FF:000057">
    <property type="entry name" value="MFS general substrate transporter"/>
    <property type="match status" value="1"/>
</dbReference>
<evidence type="ECO:0000256" key="2">
    <source>
        <dbReference type="ARBA" id="ARBA00022448"/>
    </source>
</evidence>
<feature type="transmembrane region" description="Helical" evidence="6">
    <location>
        <begin position="147"/>
        <end position="170"/>
    </location>
</feature>
<feature type="transmembrane region" description="Helical" evidence="6">
    <location>
        <begin position="354"/>
        <end position="375"/>
    </location>
</feature>
<dbReference type="PANTHER" id="PTHR43791">
    <property type="entry name" value="PERMEASE-RELATED"/>
    <property type="match status" value="1"/>
</dbReference>
<feature type="transmembrane region" description="Helical" evidence="6">
    <location>
        <begin position="323"/>
        <end position="342"/>
    </location>
</feature>
<evidence type="ECO:0000256" key="1">
    <source>
        <dbReference type="ARBA" id="ARBA00004141"/>
    </source>
</evidence>
<dbReference type="SUPFAM" id="SSF103473">
    <property type="entry name" value="MFS general substrate transporter"/>
    <property type="match status" value="1"/>
</dbReference>
<dbReference type="InterPro" id="IPR011701">
    <property type="entry name" value="MFS"/>
</dbReference>
<keyword evidence="4 6" id="KW-1133">Transmembrane helix</keyword>
<keyword evidence="2" id="KW-0813">Transport</keyword>
<feature type="transmembrane region" description="Helical" evidence="6">
    <location>
        <begin position="123"/>
        <end position="141"/>
    </location>
</feature>
<evidence type="ECO:0000256" key="6">
    <source>
        <dbReference type="SAM" id="Phobius"/>
    </source>
</evidence>
<feature type="transmembrane region" description="Helical" evidence="6">
    <location>
        <begin position="292"/>
        <end position="311"/>
    </location>
</feature>
<feature type="domain" description="Major facilitator superfamily (MFS) profile" evidence="7">
    <location>
        <begin position="56"/>
        <end position="469"/>
    </location>
</feature>
<keyword evidence="5 6" id="KW-0472">Membrane</keyword>
<gene>
    <name evidence="8" type="ORF">IM811_016451</name>
</gene>
<dbReference type="InterPro" id="IPR020846">
    <property type="entry name" value="MFS_dom"/>
</dbReference>
<dbReference type="EMBL" id="JADCTT010000008">
    <property type="protein sequence ID" value="KAF9748656.1"/>
    <property type="molecule type" value="Genomic_DNA"/>
</dbReference>
<evidence type="ECO:0000313" key="9">
    <source>
        <dbReference type="Proteomes" id="UP000616885"/>
    </source>
</evidence>
<dbReference type="GO" id="GO:0022857">
    <property type="term" value="F:transmembrane transporter activity"/>
    <property type="evidence" value="ECO:0007669"/>
    <property type="project" value="InterPro"/>
</dbReference>
<comment type="subcellular location">
    <subcellularLocation>
        <location evidence="1">Membrane</location>
        <topology evidence="1">Multi-pass membrane protein</topology>
    </subcellularLocation>
</comment>
<protein>
    <recommendedName>
        <fullName evidence="7">Major facilitator superfamily (MFS) profile domain-containing protein</fullName>
    </recommendedName>
</protein>